<proteinExistence type="predicted"/>
<dbReference type="AlphaFoldDB" id="A0A6G0WJ31"/>
<sequence length="86" mass="9937">MISARKRTLSEQEAIVENQLKRLKINHRDVGQLSPLSSEPDESNHPIANGQIIDVDYSYVNRLLREMHMLREMRKMAATLRSPAHT</sequence>
<gene>
    <name evidence="1" type="ORF">Ae201684_014739</name>
</gene>
<evidence type="ECO:0000313" key="1">
    <source>
        <dbReference type="EMBL" id="KAF0727210.1"/>
    </source>
</evidence>
<organism evidence="1 2">
    <name type="scientific">Aphanomyces euteiches</name>
    <dbReference type="NCBI Taxonomy" id="100861"/>
    <lineage>
        <taxon>Eukaryota</taxon>
        <taxon>Sar</taxon>
        <taxon>Stramenopiles</taxon>
        <taxon>Oomycota</taxon>
        <taxon>Saprolegniomycetes</taxon>
        <taxon>Saprolegniales</taxon>
        <taxon>Verrucalvaceae</taxon>
        <taxon>Aphanomyces</taxon>
    </lineage>
</organism>
<dbReference type="VEuPathDB" id="FungiDB:AeMF1_000124"/>
<protein>
    <submittedName>
        <fullName evidence="1">Uncharacterized protein</fullName>
    </submittedName>
</protein>
<evidence type="ECO:0000313" key="2">
    <source>
        <dbReference type="Proteomes" id="UP000481153"/>
    </source>
</evidence>
<dbReference type="Proteomes" id="UP000481153">
    <property type="component" value="Unassembled WGS sequence"/>
</dbReference>
<accession>A0A6G0WJ31</accession>
<keyword evidence="2" id="KW-1185">Reference proteome</keyword>
<dbReference type="EMBL" id="VJMJ01000200">
    <property type="protein sequence ID" value="KAF0727210.1"/>
    <property type="molecule type" value="Genomic_DNA"/>
</dbReference>
<name>A0A6G0WJ31_9STRA</name>
<reference evidence="1 2" key="1">
    <citation type="submission" date="2019-07" db="EMBL/GenBank/DDBJ databases">
        <title>Genomics analysis of Aphanomyces spp. identifies a new class of oomycete effector associated with host adaptation.</title>
        <authorList>
            <person name="Gaulin E."/>
        </authorList>
    </citation>
    <scope>NUCLEOTIDE SEQUENCE [LARGE SCALE GENOMIC DNA]</scope>
    <source>
        <strain evidence="1 2">ATCC 201684</strain>
    </source>
</reference>
<comment type="caution">
    <text evidence="1">The sequence shown here is derived from an EMBL/GenBank/DDBJ whole genome shotgun (WGS) entry which is preliminary data.</text>
</comment>